<dbReference type="Pfam" id="PF00149">
    <property type="entry name" value="Metallophos"/>
    <property type="match status" value="1"/>
</dbReference>
<dbReference type="SUPFAM" id="SSF56300">
    <property type="entry name" value="Metallo-dependent phosphatases"/>
    <property type="match status" value="1"/>
</dbReference>
<keyword evidence="1" id="KW-1133">Transmembrane helix</keyword>
<dbReference type="Gene3D" id="3.60.21.10">
    <property type="match status" value="1"/>
</dbReference>
<dbReference type="EMBL" id="JAKGUD010000011">
    <property type="protein sequence ID" value="MCF4143179.1"/>
    <property type="molecule type" value="Genomic_DNA"/>
</dbReference>
<dbReference type="CDD" id="cd07385">
    <property type="entry name" value="MPP_YkuE_C"/>
    <property type="match status" value="1"/>
</dbReference>
<dbReference type="Proteomes" id="UP001200430">
    <property type="component" value="Unassembled WGS sequence"/>
</dbReference>
<proteinExistence type="predicted"/>
<keyword evidence="1" id="KW-0812">Transmembrane</keyword>
<dbReference type="PANTHER" id="PTHR31302:SF0">
    <property type="entry name" value="TRANSMEMBRANE PROTEIN WITH METALLOPHOSPHOESTERASE DOMAIN"/>
    <property type="match status" value="1"/>
</dbReference>
<evidence type="ECO:0000313" key="4">
    <source>
        <dbReference type="Proteomes" id="UP001200430"/>
    </source>
</evidence>
<dbReference type="InterPro" id="IPR004843">
    <property type="entry name" value="Calcineurin-like_PHP"/>
</dbReference>
<protein>
    <submittedName>
        <fullName evidence="3">Metallophosphoesterase</fullName>
    </submittedName>
</protein>
<dbReference type="InterPro" id="IPR051158">
    <property type="entry name" value="Metallophosphoesterase_sf"/>
</dbReference>
<keyword evidence="4" id="KW-1185">Reference proteome</keyword>
<evidence type="ECO:0000313" key="3">
    <source>
        <dbReference type="EMBL" id="MCF4143179.1"/>
    </source>
</evidence>
<keyword evidence="1" id="KW-0472">Membrane</keyword>
<dbReference type="PANTHER" id="PTHR31302">
    <property type="entry name" value="TRANSMEMBRANE PROTEIN WITH METALLOPHOSPHOESTERASE DOMAIN-RELATED"/>
    <property type="match status" value="1"/>
</dbReference>
<dbReference type="InterPro" id="IPR029052">
    <property type="entry name" value="Metallo-depent_PP-like"/>
</dbReference>
<feature type="domain" description="Calcineurin-like phosphoesterase" evidence="2">
    <location>
        <begin position="148"/>
        <end position="310"/>
    </location>
</feature>
<evidence type="ECO:0000259" key="2">
    <source>
        <dbReference type="Pfam" id="PF00149"/>
    </source>
</evidence>
<feature type="transmembrane region" description="Helical" evidence="1">
    <location>
        <begin position="74"/>
        <end position="96"/>
    </location>
</feature>
<name>A0ABS9EPS3_9BACT</name>
<dbReference type="RefSeq" id="WP_236099883.1">
    <property type="nucleotide sequence ID" value="NZ_JAKGUD010000011.1"/>
</dbReference>
<reference evidence="3 4" key="1">
    <citation type="submission" date="2022-01" db="EMBL/GenBank/DDBJ databases">
        <title>Dethiosulfovibrio faecalis sp. nov., a novel proteolytic, non-sulfur-reducing bacterium isolated from a marine aquaculture solid waste bioreactor.</title>
        <authorList>
            <person name="Grabowski S."/>
            <person name="Apolinario E."/>
            <person name="Schneider N."/>
            <person name="Marshall C.W."/>
            <person name="Sowers K.R."/>
        </authorList>
    </citation>
    <scope>NUCLEOTIDE SEQUENCE [LARGE SCALE GENOMIC DNA]</scope>
    <source>
        <strain evidence="3 4">DSM 12537</strain>
    </source>
</reference>
<comment type="caution">
    <text evidence="3">The sequence shown here is derived from an EMBL/GenBank/DDBJ whole genome shotgun (WGS) entry which is preliminary data.</text>
</comment>
<feature type="transmembrane region" description="Helical" evidence="1">
    <location>
        <begin position="108"/>
        <end position="127"/>
    </location>
</feature>
<accession>A0ABS9EPS3</accession>
<feature type="transmembrane region" description="Helical" evidence="1">
    <location>
        <begin position="35"/>
        <end position="53"/>
    </location>
</feature>
<gene>
    <name evidence="3" type="ORF">L2W38_10190</name>
</gene>
<organism evidence="3 4">
    <name type="scientific">Dethiosulfovibrio marinus</name>
    <dbReference type="NCBI Taxonomy" id="133532"/>
    <lineage>
        <taxon>Bacteria</taxon>
        <taxon>Thermotogati</taxon>
        <taxon>Synergistota</taxon>
        <taxon>Synergistia</taxon>
        <taxon>Synergistales</taxon>
        <taxon>Dethiosulfovibrionaceae</taxon>
        <taxon>Dethiosulfovibrio</taxon>
    </lineage>
</organism>
<sequence>MRWFIAAFITVYLGLSSYGALRWAGTIPLDSVRRTVLGLAALGALALPIGRAASGVIPEAARHGLVQIGEIWMALLPALVVPALIWDLFRLITYILGKSPGPRANGRIFLVWTVASILMVTVGAVNARFPAVRHLKLEIPELSGPPIRAVLLTDLHVDSETPPPWLKRVIDSVRELSPDVILMAGDILDGSDGPALEKAAAGLAKLKAPMGTYACPGNHEYYLGIDRARAIMESNGITVLMDDRSQLDHRLWIIGREDVQSARMGRPRAPLASLIPDDGLPTVVLDHTPSSIEESREAGASLVLSGHTHHGQIFPFQFVTSALFDLDWGLKRYGDTWVYVSCGVGVWGPPIRTSSRPEIVLLELSER</sequence>
<evidence type="ECO:0000256" key="1">
    <source>
        <dbReference type="SAM" id="Phobius"/>
    </source>
</evidence>